<proteinExistence type="predicted"/>
<dbReference type="Proteomes" id="UP000659654">
    <property type="component" value="Unassembled WGS sequence"/>
</dbReference>
<keyword evidence="4" id="KW-1185">Reference proteome</keyword>
<keyword evidence="1" id="KW-0812">Transmembrane</keyword>
<organism evidence="3 5">
    <name type="scientific">Bursaphelenchus xylophilus</name>
    <name type="common">Pinewood nematode worm</name>
    <name type="synonym">Aphelenchoides xylophilus</name>
    <dbReference type="NCBI Taxonomy" id="6326"/>
    <lineage>
        <taxon>Eukaryota</taxon>
        <taxon>Metazoa</taxon>
        <taxon>Ecdysozoa</taxon>
        <taxon>Nematoda</taxon>
        <taxon>Chromadorea</taxon>
        <taxon>Rhabditida</taxon>
        <taxon>Tylenchina</taxon>
        <taxon>Tylenchomorpha</taxon>
        <taxon>Aphelenchoidea</taxon>
        <taxon>Aphelenchoididae</taxon>
        <taxon>Bursaphelenchus</taxon>
    </lineage>
</organism>
<reference evidence="5" key="1">
    <citation type="submission" date="2016-11" db="UniProtKB">
        <authorList>
            <consortium name="WormBaseParasite"/>
        </authorList>
    </citation>
    <scope>IDENTIFICATION</scope>
</reference>
<keyword evidence="1" id="KW-0472">Membrane</keyword>
<dbReference type="AlphaFoldDB" id="A0A1I7RT79"/>
<keyword evidence="1" id="KW-1133">Transmembrane helix</keyword>
<dbReference type="EMBL" id="CAJFCV020000005">
    <property type="protein sequence ID" value="CAG9122552.1"/>
    <property type="molecule type" value="Genomic_DNA"/>
</dbReference>
<accession>A0A1I7RT79</accession>
<dbReference type="Proteomes" id="UP000095284">
    <property type="component" value="Unplaced"/>
</dbReference>
<name>A0A1I7RT79_BURXY</name>
<feature type="transmembrane region" description="Helical" evidence="1">
    <location>
        <begin position="20"/>
        <end position="42"/>
    </location>
</feature>
<evidence type="ECO:0000313" key="5">
    <source>
        <dbReference type="WBParaSite" id="BXY_0393300.1"/>
    </source>
</evidence>
<evidence type="ECO:0000256" key="1">
    <source>
        <dbReference type="SAM" id="Phobius"/>
    </source>
</evidence>
<dbReference type="WBParaSite" id="BXY_0393300.1">
    <property type="protein sequence ID" value="BXY_0393300.1"/>
    <property type="gene ID" value="BXY_0393300"/>
</dbReference>
<evidence type="ECO:0000313" key="3">
    <source>
        <dbReference type="Proteomes" id="UP000095284"/>
    </source>
</evidence>
<dbReference type="Proteomes" id="UP000582659">
    <property type="component" value="Unassembled WGS sequence"/>
</dbReference>
<gene>
    <name evidence="2" type="ORF">BXYJ_LOCUS11511</name>
</gene>
<sequence length="98" mass="11785">MAVDNWHQWISVPLFNDFWIGMFAYSIIFMLFAYIITEIFSIDDHFKHERRLVMIVTMPGIDQREFGEEKTIFVTKFKEEETKAQTTQHRELLIPKPT</sequence>
<evidence type="ECO:0000313" key="4">
    <source>
        <dbReference type="Proteomes" id="UP000659654"/>
    </source>
</evidence>
<protein>
    <submittedName>
        <fullName evidence="2">(pine wood nematode) hypothetical protein</fullName>
    </submittedName>
</protein>
<reference evidence="2" key="2">
    <citation type="submission" date="2020-09" db="EMBL/GenBank/DDBJ databases">
        <authorList>
            <person name="Kikuchi T."/>
        </authorList>
    </citation>
    <scope>NUCLEOTIDE SEQUENCE</scope>
    <source>
        <strain evidence="2">Ka4C1</strain>
    </source>
</reference>
<dbReference type="EMBL" id="CAJFDI010000005">
    <property type="protein sequence ID" value="CAD5231415.1"/>
    <property type="molecule type" value="Genomic_DNA"/>
</dbReference>
<evidence type="ECO:0000313" key="2">
    <source>
        <dbReference type="EMBL" id="CAD5231415.1"/>
    </source>
</evidence>